<keyword evidence="4" id="KW-0175">Coiled coil</keyword>
<proteinExistence type="predicted"/>
<dbReference type="EMBL" id="JABANO010002325">
    <property type="protein sequence ID" value="KAF4757712.1"/>
    <property type="molecule type" value="Genomic_DNA"/>
</dbReference>
<evidence type="ECO:0000256" key="3">
    <source>
        <dbReference type="ARBA" id="ARBA00022777"/>
    </source>
</evidence>
<protein>
    <recommendedName>
        <fullName evidence="7">Adenylate kinase</fullName>
    </recommendedName>
</protein>
<dbReference type="InterPro" id="IPR000850">
    <property type="entry name" value="Adenylat/UMP-CMP_kin"/>
</dbReference>
<dbReference type="GO" id="GO:0006139">
    <property type="term" value="P:nucleobase-containing compound metabolic process"/>
    <property type="evidence" value="ECO:0007669"/>
    <property type="project" value="InterPro"/>
</dbReference>
<dbReference type="GO" id="GO:0005524">
    <property type="term" value="F:ATP binding"/>
    <property type="evidence" value="ECO:0007669"/>
    <property type="project" value="InterPro"/>
</dbReference>
<feature type="non-terminal residue" evidence="5">
    <location>
        <position position="378"/>
    </location>
</feature>
<keyword evidence="2" id="KW-0547">Nucleotide-binding</keyword>
<keyword evidence="3" id="KW-0418">Kinase</keyword>
<comment type="caution">
    <text evidence="5">The sequence shown here is derived from an EMBL/GenBank/DDBJ whole genome shotgun (WGS) entry which is preliminary data.</text>
</comment>
<sequence>RNLRPLKLVLIGPPASGKTFYAAKIAESYRLVHVTVGPVVQEALAGGKKVKAMFDPEAQEGDAEPVNVESLNDRDRFYLSLLDQWEELQGTQPNPRLPAPMICKAIRFELEGRNACKFRGYVLDGFPRTAEEARELFMIPPPGEEGFDDENEDDDEIPKKLVVDDAIRPGWAFLLKSELDACRSRLEALTEAEASGTHNTVEDFQRRADGWTKEIESHGSVTVLDGLNDVIEGERTCREIKVDGVDTDDVVDIISQSIEHEGCPYNYIPSKRTEVETKTIEMEREELRKKQVEDRIREEALAKEAAEIEARRSQEAQRLSEVKKDEELLLEKHSRSLRHYLLENVMPTLKEGIVEACEKAPEDGVTFLAESVYLSSPN</sequence>
<dbReference type="AlphaFoldDB" id="A0A7J6UKA7"/>
<dbReference type="Gene3D" id="3.40.50.300">
    <property type="entry name" value="P-loop containing nucleotide triphosphate hydrolases"/>
    <property type="match status" value="1"/>
</dbReference>
<evidence type="ECO:0008006" key="7">
    <source>
        <dbReference type="Google" id="ProtNLM"/>
    </source>
</evidence>
<keyword evidence="6" id="KW-1185">Reference proteome</keyword>
<gene>
    <name evidence="5" type="ORF">FOZ63_033753</name>
</gene>
<evidence type="ECO:0000256" key="4">
    <source>
        <dbReference type="SAM" id="Coils"/>
    </source>
</evidence>
<dbReference type="PANTHER" id="PTHR23359">
    <property type="entry name" value="NUCLEOTIDE KINASE"/>
    <property type="match status" value="1"/>
</dbReference>
<reference evidence="5 6" key="1">
    <citation type="submission" date="2020-04" db="EMBL/GenBank/DDBJ databases">
        <title>Perkinsus olseni comparative genomics.</title>
        <authorList>
            <person name="Bogema D.R."/>
        </authorList>
    </citation>
    <scope>NUCLEOTIDE SEQUENCE [LARGE SCALE GENOMIC DNA]</scope>
    <source>
        <strain evidence="5 6">ATCC PRA-207</strain>
    </source>
</reference>
<dbReference type="OMA" id="LAWRISH"/>
<evidence type="ECO:0000313" key="5">
    <source>
        <dbReference type="EMBL" id="KAF4757712.1"/>
    </source>
</evidence>
<dbReference type="SUPFAM" id="SSF52540">
    <property type="entry name" value="P-loop containing nucleoside triphosphate hydrolases"/>
    <property type="match status" value="1"/>
</dbReference>
<dbReference type="Pfam" id="PF05186">
    <property type="entry name" value="Dpy-30"/>
    <property type="match status" value="1"/>
</dbReference>
<evidence type="ECO:0000256" key="2">
    <source>
        <dbReference type="ARBA" id="ARBA00022741"/>
    </source>
</evidence>
<name>A0A7J6UKA7_PEROL</name>
<organism evidence="5 6">
    <name type="scientific">Perkinsus olseni</name>
    <name type="common">Perkinsus atlanticus</name>
    <dbReference type="NCBI Taxonomy" id="32597"/>
    <lineage>
        <taxon>Eukaryota</taxon>
        <taxon>Sar</taxon>
        <taxon>Alveolata</taxon>
        <taxon>Perkinsozoa</taxon>
        <taxon>Perkinsea</taxon>
        <taxon>Perkinsida</taxon>
        <taxon>Perkinsidae</taxon>
        <taxon>Perkinsus</taxon>
    </lineage>
</organism>
<evidence type="ECO:0000256" key="1">
    <source>
        <dbReference type="ARBA" id="ARBA00022679"/>
    </source>
</evidence>
<dbReference type="Proteomes" id="UP000553632">
    <property type="component" value="Unassembled WGS sequence"/>
</dbReference>
<dbReference type="InterPro" id="IPR047499">
    <property type="entry name" value="DD_AK7"/>
</dbReference>
<dbReference type="CDD" id="cd22967">
    <property type="entry name" value="DD_AK7"/>
    <property type="match status" value="1"/>
</dbReference>
<accession>A0A7J6UKA7</accession>
<evidence type="ECO:0000313" key="6">
    <source>
        <dbReference type="Proteomes" id="UP000553632"/>
    </source>
</evidence>
<keyword evidence="1" id="KW-0808">Transferase</keyword>
<dbReference type="GO" id="GO:0019205">
    <property type="term" value="F:nucleobase-containing compound kinase activity"/>
    <property type="evidence" value="ECO:0007669"/>
    <property type="project" value="InterPro"/>
</dbReference>
<dbReference type="InterPro" id="IPR007858">
    <property type="entry name" value="Dpy-30_motif"/>
</dbReference>
<feature type="coiled-coil region" evidence="4">
    <location>
        <begin position="270"/>
        <end position="325"/>
    </location>
</feature>
<dbReference type="Gene3D" id="1.20.890.10">
    <property type="entry name" value="cAMP-dependent protein kinase regulatory subunit, dimerization-anchoring domain"/>
    <property type="match status" value="1"/>
</dbReference>
<dbReference type="InterPro" id="IPR027417">
    <property type="entry name" value="P-loop_NTPase"/>
</dbReference>